<dbReference type="GO" id="GO:0004057">
    <property type="term" value="F:arginyl-tRNA--protein transferase activity"/>
    <property type="evidence" value="ECO:0007669"/>
    <property type="project" value="UniProtKB-EC"/>
</dbReference>
<evidence type="ECO:0000256" key="6">
    <source>
        <dbReference type="SAM" id="MobiDB-lite"/>
    </source>
</evidence>
<feature type="non-terminal residue" evidence="9">
    <location>
        <position position="478"/>
    </location>
</feature>
<dbReference type="InterPro" id="IPR016181">
    <property type="entry name" value="Acyl_CoA_acyltransferase"/>
</dbReference>
<dbReference type="Proteomes" id="UP001432322">
    <property type="component" value="Unassembled WGS sequence"/>
</dbReference>
<feature type="compositionally biased region" description="Basic and acidic residues" evidence="6">
    <location>
        <begin position="197"/>
        <end position="216"/>
    </location>
</feature>
<comment type="caution">
    <text evidence="9">The sequence shown here is derived from an EMBL/GenBank/DDBJ whole genome shotgun (WGS) entry which is preliminary data.</text>
</comment>
<dbReference type="EMBL" id="BTSY01000005">
    <property type="protein sequence ID" value="GMT28483.1"/>
    <property type="molecule type" value="Genomic_DNA"/>
</dbReference>
<organism evidence="9 10">
    <name type="scientific">Pristionchus fissidentatus</name>
    <dbReference type="NCBI Taxonomy" id="1538716"/>
    <lineage>
        <taxon>Eukaryota</taxon>
        <taxon>Metazoa</taxon>
        <taxon>Ecdysozoa</taxon>
        <taxon>Nematoda</taxon>
        <taxon>Chromadorea</taxon>
        <taxon>Rhabditida</taxon>
        <taxon>Rhabditina</taxon>
        <taxon>Diplogasteromorpha</taxon>
        <taxon>Diplogasteroidea</taxon>
        <taxon>Neodiplogasteridae</taxon>
        <taxon>Pristionchus</taxon>
    </lineage>
</organism>
<feature type="region of interest" description="Disordered" evidence="6">
    <location>
        <begin position="128"/>
        <end position="183"/>
    </location>
</feature>
<dbReference type="EC" id="2.3.2.8" evidence="2"/>
<feature type="region of interest" description="Disordered" evidence="6">
    <location>
        <begin position="197"/>
        <end position="219"/>
    </location>
</feature>
<dbReference type="InterPro" id="IPR030700">
    <property type="entry name" value="N-end_Aminoacyl_Trfase"/>
</dbReference>
<accession>A0AAV5WDQ2</accession>
<keyword evidence="5" id="KW-0012">Acyltransferase</keyword>
<sequence>MEDREEISIVELLGWSEGGRCGYCKDSKGGGAKRNLGEAVSDGEKTGDTEGRSVSLGCAAYSLSVSMFDRYFLCSGWSRSGSYLYKPHMETTCCPQYTIRLDVDKFVLSRTQKRVLKNMQLYLKHGTKVKGEKEERAEGRIVRDGKKEERREKKEEEKGEKKKEKGDRERGEKKKGKRRMRAQEKWIKKGLNVEEEKKKRAKKEDEREKSLKERIGEGQGEGYSHQLDIELVKVGSEEYEMRADEEYEIFKMYQESIHSDEDVSRRGFDRFLVRSPLTSSNSLLGSFHMRYLLDGRLIAVGVVDVLSESVSAKYLFYHPQYSFLSLGTYTALREIQLVRRLKESLPQLRYYYMGYYIADCAKMRYKGSFRPSDLLCDRSLTWCPLSECTPLLSSNSNSFTVFFPSLPLAPRLNPSNAKLYQSRRIVSFDSLPLRMKDSLRDKLESFCRVSTPAAANLVLVMKELQIEEEEQEEEEEEE</sequence>
<dbReference type="InterPro" id="IPR017137">
    <property type="entry name" value="Arg-tRNA-P_Trfase_1_euk"/>
</dbReference>
<feature type="compositionally biased region" description="Basic and acidic residues" evidence="6">
    <location>
        <begin position="129"/>
        <end position="172"/>
    </location>
</feature>
<name>A0AAV5WDQ2_9BILA</name>
<evidence type="ECO:0000259" key="7">
    <source>
        <dbReference type="Pfam" id="PF04376"/>
    </source>
</evidence>
<dbReference type="PIRSF" id="PIRSF037207">
    <property type="entry name" value="ATE1_euk"/>
    <property type="match status" value="1"/>
</dbReference>
<comment type="similarity">
    <text evidence="1">Belongs to the R-transferase family.</text>
</comment>
<keyword evidence="3" id="KW-0808">Transferase</keyword>
<gene>
    <name evidence="9" type="ORF">PFISCL1PPCAC_19780</name>
</gene>
<dbReference type="InterPro" id="IPR007471">
    <property type="entry name" value="N-end_Aminoacyl_Trfase_N"/>
</dbReference>
<dbReference type="GO" id="GO:0005737">
    <property type="term" value="C:cytoplasm"/>
    <property type="evidence" value="ECO:0007669"/>
    <property type="project" value="TreeGrafter"/>
</dbReference>
<dbReference type="AlphaFoldDB" id="A0AAV5WDQ2"/>
<evidence type="ECO:0000256" key="5">
    <source>
        <dbReference type="ARBA" id="ARBA00023315"/>
    </source>
</evidence>
<dbReference type="PANTHER" id="PTHR21367:SF1">
    <property type="entry name" value="ARGINYL-TRNA--PROTEIN TRANSFERASE 1"/>
    <property type="match status" value="1"/>
</dbReference>
<dbReference type="PANTHER" id="PTHR21367">
    <property type="entry name" value="ARGININE-TRNA-PROTEIN TRANSFERASE 1"/>
    <property type="match status" value="1"/>
</dbReference>
<dbReference type="InterPro" id="IPR007472">
    <property type="entry name" value="N-end_Aminoacyl_Trfase_C"/>
</dbReference>
<evidence type="ECO:0000256" key="3">
    <source>
        <dbReference type="ARBA" id="ARBA00022679"/>
    </source>
</evidence>
<dbReference type="Pfam" id="PF04376">
    <property type="entry name" value="ATE_N"/>
    <property type="match status" value="1"/>
</dbReference>
<feature type="domain" description="N-end aminoacyl transferase N-terminal" evidence="7">
    <location>
        <begin position="20"/>
        <end position="114"/>
    </location>
</feature>
<evidence type="ECO:0000256" key="1">
    <source>
        <dbReference type="ARBA" id="ARBA00009991"/>
    </source>
</evidence>
<evidence type="ECO:0000256" key="2">
    <source>
        <dbReference type="ARBA" id="ARBA00012025"/>
    </source>
</evidence>
<proteinExistence type="inferred from homology"/>
<feature type="domain" description="N-end rule aminoacyl transferase C-terminal" evidence="8">
    <location>
        <begin position="245"/>
        <end position="376"/>
    </location>
</feature>
<keyword evidence="4" id="KW-0833">Ubl conjugation pathway</keyword>
<evidence type="ECO:0000256" key="4">
    <source>
        <dbReference type="ARBA" id="ARBA00022786"/>
    </source>
</evidence>
<evidence type="ECO:0000259" key="8">
    <source>
        <dbReference type="Pfam" id="PF04377"/>
    </source>
</evidence>
<evidence type="ECO:0000313" key="10">
    <source>
        <dbReference type="Proteomes" id="UP001432322"/>
    </source>
</evidence>
<dbReference type="Pfam" id="PF04377">
    <property type="entry name" value="ATE_C"/>
    <property type="match status" value="1"/>
</dbReference>
<protein>
    <recommendedName>
        <fullName evidence="2">arginyltransferase</fullName>
        <ecNumber evidence="2">2.3.2.8</ecNumber>
    </recommendedName>
</protein>
<reference evidence="9" key="1">
    <citation type="submission" date="2023-10" db="EMBL/GenBank/DDBJ databases">
        <title>Genome assembly of Pristionchus species.</title>
        <authorList>
            <person name="Yoshida K."/>
            <person name="Sommer R.J."/>
        </authorList>
    </citation>
    <scope>NUCLEOTIDE SEQUENCE</scope>
    <source>
        <strain evidence="9">RS5133</strain>
    </source>
</reference>
<dbReference type="SUPFAM" id="SSF55729">
    <property type="entry name" value="Acyl-CoA N-acyltransferases (Nat)"/>
    <property type="match status" value="1"/>
</dbReference>
<evidence type="ECO:0000313" key="9">
    <source>
        <dbReference type="EMBL" id="GMT28483.1"/>
    </source>
</evidence>
<keyword evidence="10" id="KW-1185">Reference proteome</keyword>